<dbReference type="InterPro" id="IPR050472">
    <property type="entry name" value="Anth_synth/Amidotransfase"/>
</dbReference>
<evidence type="ECO:0000313" key="3">
    <source>
        <dbReference type="EMBL" id="KPM48698.1"/>
    </source>
</evidence>
<comment type="caution">
    <text evidence="3">The sequence shown here is derived from an EMBL/GenBank/DDBJ whole genome shotgun (WGS) entry which is preliminary data.</text>
</comment>
<dbReference type="GO" id="GO:0004049">
    <property type="term" value="F:anthranilate synthase activity"/>
    <property type="evidence" value="ECO:0007669"/>
    <property type="project" value="TreeGrafter"/>
</dbReference>
<dbReference type="PANTHER" id="PTHR43418:SF4">
    <property type="entry name" value="MULTIFUNCTIONAL TRYPTOPHAN BIOSYNTHESIS PROTEIN"/>
    <property type="match status" value="1"/>
</dbReference>
<name>A0A0P7C227_9BACT</name>
<dbReference type="FunFam" id="3.40.50.880:FF:000003">
    <property type="entry name" value="Anthranilate synthase component II"/>
    <property type="match status" value="1"/>
</dbReference>
<dbReference type="Pfam" id="PF00117">
    <property type="entry name" value="GATase"/>
    <property type="match status" value="1"/>
</dbReference>
<dbReference type="GO" id="GO:0005829">
    <property type="term" value="C:cytosol"/>
    <property type="evidence" value="ECO:0007669"/>
    <property type="project" value="TreeGrafter"/>
</dbReference>
<dbReference type="CDD" id="cd01743">
    <property type="entry name" value="GATase1_Anthranilate_Synthase"/>
    <property type="match status" value="1"/>
</dbReference>
<dbReference type="InterPro" id="IPR006221">
    <property type="entry name" value="TrpG/PapA_dom"/>
</dbReference>
<dbReference type="EMBL" id="LGTQ01000006">
    <property type="protein sequence ID" value="KPM48698.1"/>
    <property type="molecule type" value="Genomic_DNA"/>
</dbReference>
<feature type="domain" description="Glutamine amidotransferase" evidence="2">
    <location>
        <begin position="4"/>
        <end position="186"/>
    </location>
</feature>
<reference evidence="3 4" key="1">
    <citation type="submission" date="2015-07" db="EMBL/GenBank/DDBJ databases">
        <title>The draft genome sequence of Leadbetterella sp. JN14-9.</title>
        <authorList>
            <person name="Liu Y."/>
            <person name="Du J."/>
            <person name="Shao Z."/>
        </authorList>
    </citation>
    <scope>NUCLEOTIDE SEQUENCE [LARGE SCALE GENOMIC DNA]</scope>
    <source>
        <strain evidence="3 4">JN14-9</strain>
    </source>
</reference>
<keyword evidence="1" id="KW-0315">Glutamine amidotransferase</keyword>
<dbReference type="PANTHER" id="PTHR43418">
    <property type="entry name" value="MULTIFUNCTIONAL TRYPTOPHAN BIOSYNTHESIS PROTEIN-RELATED"/>
    <property type="match status" value="1"/>
</dbReference>
<evidence type="ECO:0000259" key="2">
    <source>
        <dbReference type="Pfam" id="PF00117"/>
    </source>
</evidence>
<dbReference type="Proteomes" id="UP000050454">
    <property type="component" value="Unassembled WGS sequence"/>
</dbReference>
<dbReference type="PROSITE" id="PS51273">
    <property type="entry name" value="GATASE_TYPE_1"/>
    <property type="match status" value="1"/>
</dbReference>
<dbReference type="PRINTS" id="PR00097">
    <property type="entry name" value="ANTSNTHASEII"/>
</dbReference>
<dbReference type="GO" id="GO:0000162">
    <property type="term" value="P:L-tryptophan biosynthetic process"/>
    <property type="evidence" value="ECO:0007669"/>
    <property type="project" value="TreeGrafter"/>
</dbReference>
<evidence type="ECO:0000313" key="4">
    <source>
        <dbReference type="Proteomes" id="UP000050454"/>
    </source>
</evidence>
<accession>A0A0P7C227</accession>
<dbReference type="PRINTS" id="PR00096">
    <property type="entry name" value="GATASE"/>
</dbReference>
<dbReference type="InterPro" id="IPR029062">
    <property type="entry name" value="Class_I_gatase-like"/>
</dbReference>
<dbReference type="RefSeq" id="WP_055146837.1">
    <property type="nucleotide sequence ID" value="NZ_JXSZ01000006.1"/>
</dbReference>
<dbReference type="AlphaFoldDB" id="A0A0P7C227"/>
<gene>
    <name evidence="3" type="ORF">AFM12_08885</name>
</gene>
<dbReference type="STRING" id="1605367.AFM12_08885"/>
<dbReference type="SUPFAM" id="SSF52317">
    <property type="entry name" value="Class I glutamine amidotransferase-like"/>
    <property type="match status" value="1"/>
</dbReference>
<dbReference type="Gene3D" id="3.40.50.880">
    <property type="match status" value="1"/>
</dbReference>
<dbReference type="OrthoDB" id="9786812at2"/>
<evidence type="ECO:0000256" key="1">
    <source>
        <dbReference type="ARBA" id="ARBA00022962"/>
    </source>
</evidence>
<dbReference type="InterPro" id="IPR017926">
    <property type="entry name" value="GATASE"/>
</dbReference>
<organism evidence="3 4">
    <name type="scientific">Jiulongibacter sediminis</name>
    <dbReference type="NCBI Taxonomy" id="1605367"/>
    <lineage>
        <taxon>Bacteria</taxon>
        <taxon>Pseudomonadati</taxon>
        <taxon>Bacteroidota</taxon>
        <taxon>Cytophagia</taxon>
        <taxon>Cytophagales</taxon>
        <taxon>Leadbetterellaceae</taxon>
        <taxon>Jiulongibacter</taxon>
    </lineage>
</organism>
<sequence length="188" mass="21259">MKILVLDNYDSFVYNLVYILKDLGGNVDVFRNDKIAVEDVKKYDKILLSPGPGIPEEAGIMMDLLAEYKTSKSIFGVCLGHQAIGEAFGSKLDNMGEVLHGVTTPCEVLDENEVLFKGLPKRFEVCRYHSWTVLPETMPSDLKVTAKDENDFVLAEAHQKYDVRGVQFHPEAYLTEHGVKMVENWMRS</sequence>
<dbReference type="PATRIC" id="fig|1605367.3.peg.3158"/>
<protein>
    <submittedName>
        <fullName evidence="3">Anthranilate synthase subunit II</fullName>
    </submittedName>
</protein>
<dbReference type="NCBIfam" id="TIGR00566">
    <property type="entry name" value="trpG_papA"/>
    <property type="match status" value="1"/>
</dbReference>
<proteinExistence type="predicted"/>
<keyword evidence="4" id="KW-1185">Reference proteome</keyword>